<evidence type="ECO:0000313" key="2">
    <source>
        <dbReference type="EMBL" id="NNU15919.1"/>
    </source>
</evidence>
<dbReference type="AlphaFoldDB" id="A0A7Y3RKU3"/>
<dbReference type="RefSeq" id="WP_173197747.1">
    <property type="nucleotide sequence ID" value="NZ_JABFCX010000002.1"/>
</dbReference>
<proteinExistence type="predicted"/>
<sequence length="123" mass="12868">MGSLFIIIARALIVAPFLVTAAMAGLDYSSAASAFADQYPQLGSAYPIILGVQVILGLVMILGLPFHRVLAAILAVVVVILATIRAPFWNYPAAEEIQMLNIFVGAMAQAGGLLLVAVMPKGN</sequence>
<reference evidence="2 3" key="1">
    <citation type="submission" date="2020-05" db="EMBL/GenBank/DDBJ databases">
        <title>Parvularcula mediterraneae sp. nov., isolated from polypropylene straw from shallow seawater of the seashore of Laganas in Zakynthos island, Greece.</title>
        <authorList>
            <person name="Szabo I."/>
            <person name="Al-Omari J."/>
            <person name="Rado J."/>
            <person name="Szerdahelyi G.S."/>
        </authorList>
    </citation>
    <scope>NUCLEOTIDE SEQUENCE [LARGE SCALE GENOMIC DNA]</scope>
    <source>
        <strain evidence="2 3">ZS-1/3</strain>
    </source>
</reference>
<feature type="transmembrane region" description="Helical" evidence="1">
    <location>
        <begin position="46"/>
        <end position="64"/>
    </location>
</feature>
<comment type="caution">
    <text evidence="2">The sequence shown here is derived from an EMBL/GenBank/DDBJ whole genome shotgun (WGS) entry which is preliminary data.</text>
</comment>
<keyword evidence="1" id="KW-0812">Transmembrane</keyword>
<feature type="transmembrane region" description="Helical" evidence="1">
    <location>
        <begin position="69"/>
        <end position="88"/>
    </location>
</feature>
<gene>
    <name evidence="2" type="ORF">HK107_06230</name>
</gene>
<accession>A0A7Y3RKU3</accession>
<name>A0A7Y3RKU3_9PROT</name>
<keyword evidence="1" id="KW-1133">Transmembrane helix</keyword>
<feature type="transmembrane region" description="Helical" evidence="1">
    <location>
        <begin position="100"/>
        <end position="119"/>
    </location>
</feature>
<organism evidence="2 3">
    <name type="scientific">Parvularcula mediterranea</name>
    <dbReference type="NCBI Taxonomy" id="2732508"/>
    <lineage>
        <taxon>Bacteria</taxon>
        <taxon>Pseudomonadati</taxon>
        <taxon>Pseudomonadota</taxon>
        <taxon>Alphaproteobacteria</taxon>
        <taxon>Parvularculales</taxon>
        <taxon>Parvularculaceae</taxon>
        <taxon>Parvularcula</taxon>
    </lineage>
</organism>
<evidence type="ECO:0008006" key="4">
    <source>
        <dbReference type="Google" id="ProtNLM"/>
    </source>
</evidence>
<protein>
    <recommendedName>
        <fullName evidence="4">DoxX family membrane protein</fullName>
    </recommendedName>
</protein>
<keyword evidence="1" id="KW-0472">Membrane</keyword>
<evidence type="ECO:0000256" key="1">
    <source>
        <dbReference type="SAM" id="Phobius"/>
    </source>
</evidence>
<keyword evidence="3" id="KW-1185">Reference proteome</keyword>
<dbReference type="EMBL" id="JABFCX010000002">
    <property type="protein sequence ID" value="NNU15919.1"/>
    <property type="molecule type" value="Genomic_DNA"/>
</dbReference>
<dbReference type="Proteomes" id="UP000536835">
    <property type="component" value="Unassembled WGS sequence"/>
</dbReference>
<evidence type="ECO:0000313" key="3">
    <source>
        <dbReference type="Proteomes" id="UP000536835"/>
    </source>
</evidence>